<dbReference type="AlphaFoldDB" id="A0A146G5Y8"/>
<proteinExistence type="predicted"/>
<dbReference type="EMBL" id="BDCO01000002">
    <property type="protein sequence ID" value="GAT32367.1"/>
    <property type="molecule type" value="Genomic_DNA"/>
</dbReference>
<dbReference type="OrthoDB" id="9820805at2"/>
<name>A0A146G5Y8_TERSA</name>
<feature type="chain" id="PRO_5007524460" evidence="1">
    <location>
        <begin position="21"/>
        <end position="239"/>
    </location>
</feature>
<reference evidence="3" key="1">
    <citation type="journal article" date="2017" name="Genome Announc.">
        <title>Draft Genome Sequence of Terrimicrobium sacchariphilum NM-5T, a Facultative Anaerobic Soil Bacterium of the Class Spartobacteria.</title>
        <authorList>
            <person name="Qiu Y.L."/>
            <person name="Tourlousse D.M."/>
            <person name="Matsuura N."/>
            <person name="Ohashi A."/>
            <person name="Sekiguchi Y."/>
        </authorList>
    </citation>
    <scope>NUCLEOTIDE SEQUENCE [LARGE SCALE GENOMIC DNA]</scope>
    <source>
        <strain evidence="3">NM-5</strain>
    </source>
</reference>
<comment type="caution">
    <text evidence="2">The sequence shown here is derived from an EMBL/GenBank/DDBJ whole genome shotgun (WGS) entry which is preliminary data.</text>
</comment>
<accession>A0A146G5Y8</accession>
<evidence type="ECO:0000256" key="1">
    <source>
        <dbReference type="SAM" id="SignalP"/>
    </source>
</evidence>
<dbReference type="STRING" id="690879.TSACC_2765"/>
<evidence type="ECO:0000313" key="2">
    <source>
        <dbReference type="EMBL" id="GAT32367.1"/>
    </source>
</evidence>
<dbReference type="RefSeq" id="WP_075078203.1">
    <property type="nucleotide sequence ID" value="NZ_BDCO01000002.1"/>
</dbReference>
<gene>
    <name evidence="2" type="ORF">TSACC_2765</name>
</gene>
<dbReference type="Proteomes" id="UP000076023">
    <property type="component" value="Unassembled WGS sequence"/>
</dbReference>
<protein>
    <submittedName>
        <fullName evidence="2">Uncharacterized protein</fullName>
    </submittedName>
</protein>
<keyword evidence="1" id="KW-0732">Signal</keyword>
<feature type="signal peptide" evidence="1">
    <location>
        <begin position="1"/>
        <end position="20"/>
    </location>
</feature>
<dbReference type="InParanoid" id="A0A146G5Y8"/>
<sequence>MKISLCVAVALGAFCLTAVAEESETAVGIALHLMADHSRSCLGIESIPRWDEEIHGSAAMAEARQGWAALGKVMERRTGYVLEDRGSEVLILPKAAPEVHTGPVVERRVTLASSPEKWRTLGEALDAIKFDPQAGEMSLFLVETSKTYLASHAMRLSPGMMASLGVTPERITEQNAVRLADVLFLIARMAGATCWTFQSSEGAIINGQIHYPRKLVDGSISFSGPPDQGEAAVSSKDAD</sequence>
<evidence type="ECO:0000313" key="3">
    <source>
        <dbReference type="Proteomes" id="UP000076023"/>
    </source>
</evidence>
<organism evidence="2 3">
    <name type="scientific">Terrimicrobium sacchariphilum</name>
    <dbReference type="NCBI Taxonomy" id="690879"/>
    <lineage>
        <taxon>Bacteria</taxon>
        <taxon>Pseudomonadati</taxon>
        <taxon>Verrucomicrobiota</taxon>
        <taxon>Terrimicrobiia</taxon>
        <taxon>Terrimicrobiales</taxon>
        <taxon>Terrimicrobiaceae</taxon>
        <taxon>Terrimicrobium</taxon>
    </lineage>
</organism>
<keyword evidence="3" id="KW-1185">Reference proteome</keyword>